<evidence type="ECO:0000256" key="3">
    <source>
        <dbReference type="SAM" id="Phobius"/>
    </source>
</evidence>
<proteinExistence type="predicted"/>
<evidence type="ECO:0000259" key="4">
    <source>
        <dbReference type="PROSITE" id="PS51755"/>
    </source>
</evidence>
<dbReference type="EMBL" id="PVTQ01000018">
    <property type="protein sequence ID" value="PRY85047.1"/>
    <property type="molecule type" value="Genomic_DNA"/>
</dbReference>
<dbReference type="RefSeq" id="WP_106267852.1">
    <property type="nucleotide sequence ID" value="NZ_PVTQ01000018.1"/>
</dbReference>
<keyword evidence="3" id="KW-0812">Transmembrane</keyword>
<keyword evidence="3" id="KW-0472">Membrane</keyword>
<dbReference type="GO" id="GO:0000160">
    <property type="term" value="P:phosphorelay signal transduction system"/>
    <property type="evidence" value="ECO:0007669"/>
    <property type="project" value="InterPro"/>
</dbReference>
<feature type="DNA-binding region" description="OmpR/PhoB-type" evidence="2">
    <location>
        <begin position="181"/>
        <end position="280"/>
    </location>
</feature>
<comment type="caution">
    <text evidence="5">The sequence shown here is derived from an EMBL/GenBank/DDBJ whole genome shotgun (WGS) entry which is preliminary data.</text>
</comment>
<dbReference type="Pfam" id="PF00486">
    <property type="entry name" value="Trans_reg_C"/>
    <property type="match status" value="1"/>
</dbReference>
<dbReference type="AlphaFoldDB" id="A0A2T0WEB4"/>
<name>A0A2T0WEB4_9RHOB</name>
<evidence type="ECO:0000256" key="1">
    <source>
        <dbReference type="ARBA" id="ARBA00023125"/>
    </source>
</evidence>
<evidence type="ECO:0000256" key="2">
    <source>
        <dbReference type="PROSITE-ProRule" id="PRU01091"/>
    </source>
</evidence>
<evidence type="ECO:0000313" key="6">
    <source>
        <dbReference type="Proteomes" id="UP000238392"/>
    </source>
</evidence>
<feature type="transmembrane region" description="Helical" evidence="3">
    <location>
        <begin position="153"/>
        <end position="171"/>
    </location>
</feature>
<dbReference type="SMART" id="SM00862">
    <property type="entry name" value="Trans_reg_C"/>
    <property type="match status" value="1"/>
</dbReference>
<keyword evidence="1 2" id="KW-0238">DNA-binding</keyword>
<dbReference type="InterPro" id="IPR001867">
    <property type="entry name" value="OmpR/PhoB-type_DNA-bd"/>
</dbReference>
<dbReference type="Proteomes" id="UP000238392">
    <property type="component" value="Unassembled WGS sequence"/>
</dbReference>
<organism evidence="5 6">
    <name type="scientific">Donghicola tyrosinivorans</name>
    <dbReference type="NCBI Taxonomy" id="1652492"/>
    <lineage>
        <taxon>Bacteria</taxon>
        <taxon>Pseudomonadati</taxon>
        <taxon>Pseudomonadota</taxon>
        <taxon>Alphaproteobacteria</taxon>
        <taxon>Rhodobacterales</taxon>
        <taxon>Roseobacteraceae</taxon>
        <taxon>Donghicola</taxon>
    </lineage>
</organism>
<dbReference type="PROSITE" id="PS51755">
    <property type="entry name" value="OMPR_PHOB"/>
    <property type="match status" value="1"/>
</dbReference>
<dbReference type="CDD" id="cd00383">
    <property type="entry name" value="trans_reg_C"/>
    <property type="match status" value="1"/>
</dbReference>
<feature type="domain" description="OmpR/PhoB-type" evidence="4">
    <location>
        <begin position="181"/>
        <end position="280"/>
    </location>
</feature>
<protein>
    <submittedName>
        <fullName evidence="5">Transcriptional regulator</fullName>
    </submittedName>
</protein>
<dbReference type="GO" id="GO:0003677">
    <property type="term" value="F:DNA binding"/>
    <property type="evidence" value="ECO:0007669"/>
    <property type="project" value="UniProtKB-UniRule"/>
</dbReference>
<dbReference type="InterPro" id="IPR036388">
    <property type="entry name" value="WH-like_DNA-bd_sf"/>
</dbReference>
<dbReference type="SUPFAM" id="SSF46894">
    <property type="entry name" value="C-terminal effector domain of the bipartite response regulators"/>
    <property type="match status" value="1"/>
</dbReference>
<dbReference type="GO" id="GO:0006355">
    <property type="term" value="P:regulation of DNA-templated transcription"/>
    <property type="evidence" value="ECO:0007669"/>
    <property type="project" value="InterPro"/>
</dbReference>
<sequence>MVRWLTVLGVVLVAGGVFSALRPDPWQAAGAKAAEDADRIHQNIGVTDQISWQLSQDPALLHVVIWGDDGQRLYPVPAGMTPFPYELSEDSVNRLARIRAASPAPHWDQFDATTDKLLYCRSQPDICLIYDRQQMVQGLGLPSGALLSQSRQSLLGLILLASGVVCGWSALTMRRRMSRRNEDAQAATFQLLPERHLALRGNLEVPLTPRDLKLLTLLSDRCGDVVTKDELYDGAWGRDYMPNSRALDQHMITLRRKLDPDKSLPVLIETVRGVGYRLLP</sequence>
<keyword evidence="3" id="KW-1133">Transmembrane helix</keyword>
<evidence type="ECO:0000313" key="5">
    <source>
        <dbReference type="EMBL" id="PRY85047.1"/>
    </source>
</evidence>
<dbReference type="OrthoDB" id="7864019at2"/>
<accession>A0A2T0WEB4</accession>
<dbReference type="Gene3D" id="1.10.10.10">
    <property type="entry name" value="Winged helix-like DNA-binding domain superfamily/Winged helix DNA-binding domain"/>
    <property type="match status" value="1"/>
</dbReference>
<dbReference type="InterPro" id="IPR016032">
    <property type="entry name" value="Sig_transdc_resp-reg_C-effctor"/>
</dbReference>
<keyword evidence="6" id="KW-1185">Reference proteome</keyword>
<reference evidence="5 6" key="1">
    <citation type="submission" date="2018-03" db="EMBL/GenBank/DDBJ databases">
        <title>Genomic Encyclopedia of Archaeal and Bacterial Type Strains, Phase II (KMG-II): from individual species to whole genera.</title>
        <authorList>
            <person name="Goeker M."/>
        </authorList>
    </citation>
    <scope>NUCLEOTIDE SEQUENCE [LARGE SCALE GENOMIC DNA]</scope>
    <source>
        <strain evidence="5 6">DSM 100212</strain>
    </source>
</reference>
<gene>
    <name evidence="5" type="ORF">CLV74_11818</name>
</gene>